<dbReference type="InterPro" id="IPR025332">
    <property type="entry name" value="DUF4238"/>
</dbReference>
<name>A0ABV0GGN1_9BURK</name>
<dbReference type="Proteomes" id="UP001462640">
    <property type="component" value="Unassembled WGS sequence"/>
</dbReference>
<comment type="caution">
    <text evidence="1">The sequence shown here is derived from an EMBL/GenBank/DDBJ whole genome shotgun (WGS) entry which is preliminary data.</text>
</comment>
<dbReference type="RefSeq" id="WP_347611133.1">
    <property type="nucleotide sequence ID" value="NZ_JBDPZC010000007.1"/>
</dbReference>
<sequence>MKKTHVNHHFVPRFLLEPWAGDDGKLGVFKRLPNGDARYDRLSPKRVAFSEHLYSIKGAEGGPDVFVEKEIFGQHIDDIAAPVHKQLLARGIASLSEEQRAIWAKLLLAGLFRIPPMVEHFRTMGKKSFIERQPLHSLTDIELMDEGLKLMILTIGCPKNNQKMLAAEWSLFKVPPGKLDALTSDVPFAYFGDFFGEEFGLVVPISPSYFFVSASGTYVNRFSTMNLAWMTKATNTRLVQHAQEFVFTTDKRHMGLINKWLGSAQKKLPPSDDA</sequence>
<dbReference type="EMBL" id="JBDPZC010000007">
    <property type="protein sequence ID" value="MEO3714104.1"/>
    <property type="molecule type" value="Genomic_DNA"/>
</dbReference>
<reference evidence="1 2" key="1">
    <citation type="submission" date="2024-05" db="EMBL/GenBank/DDBJ databases">
        <title>Roseateles sp. 2.12 16S ribosomal RNA gene Genome sequencing and assembly.</title>
        <authorList>
            <person name="Woo H."/>
        </authorList>
    </citation>
    <scope>NUCLEOTIDE SEQUENCE [LARGE SCALE GENOMIC DNA]</scope>
    <source>
        <strain evidence="1 2">2.12</strain>
    </source>
</reference>
<accession>A0ABV0GGN1</accession>
<evidence type="ECO:0000313" key="2">
    <source>
        <dbReference type="Proteomes" id="UP001462640"/>
    </source>
</evidence>
<protein>
    <submittedName>
        <fullName evidence="1">DUF4238 domain-containing protein</fullName>
    </submittedName>
</protein>
<organism evidence="1 2">
    <name type="scientific">Roseateles flavus</name>
    <dbReference type="NCBI Taxonomy" id="3149041"/>
    <lineage>
        <taxon>Bacteria</taxon>
        <taxon>Pseudomonadati</taxon>
        <taxon>Pseudomonadota</taxon>
        <taxon>Betaproteobacteria</taxon>
        <taxon>Burkholderiales</taxon>
        <taxon>Sphaerotilaceae</taxon>
        <taxon>Roseateles</taxon>
    </lineage>
</organism>
<keyword evidence="2" id="KW-1185">Reference proteome</keyword>
<evidence type="ECO:0000313" key="1">
    <source>
        <dbReference type="EMBL" id="MEO3714104.1"/>
    </source>
</evidence>
<proteinExistence type="predicted"/>
<gene>
    <name evidence="1" type="ORF">ABDJ40_15165</name>
</gene>
<dbReference type="Pfam" id="PF14022">
    <property type="entry name" value="DUF4238"/>
    <property type="match status" value="1"/>
</dbReference>